<gene>
    <name evidence="1" type="ORF">IV56_GL000343</name>
</gene>
<keyword evidence="2" id="KW-1185">Reference proteome</keyword>
<dbReference type="PATRIC" id="fig|1293598.4.peg.367"/>
<dbReference type="RefSeq" id="WP_147661000.1">
    <property type="nucleotide sequence ID" value="NZ_JQCE01000017.1"/>
</dbReference>
<dbReference type="STRING" id="1293598.IV56_GL000343"/>
<dbReference type="AlphaFoldDB" id="A0A0R2MY72"/>
<reference evidence="1 2" key="1">
    <citation type="journal article" date="2015" name="Genome Announc.">
        <title>Expanding the biotechnology potential of lactobacilli through comparative genomics of 213 strains and associated genera.</title>
        <authorList>
            <person name="Sun Z."/>
            <person name="Harris H.M."/>
            <person name="McCann A."/>
            <person name="Guo C."/>
            <person name="Argimon S."/>
            <person name="Zhang W."/>
            <person name="Yang X."/>
            <person name="Jeffery I.B."/>
            <person name="Cooney J.C."/>
            <person name="Kagawa T.F."/>
            <person name="Liu W."/>
            <person name="Song Y."/>
            <person name="Salvetti E."/>
            <person name="Wrobel A."/>
            <person name="Rasinkangas P."/>
            <person name="Parkhill J."/>
            <person name="Rea M.C."/>
            <person name="O'Sullivan O."/>
            <person name="Ritari J."/>
            <person name="Douillard F.P."/>
            <person name="Paul Ross R."/>
            <person name="Yang R."/>
            <person name="Briner A.E."/>
            <person name="Felis G.E."/>
            <person name="de Vos W.M."/>
            <person name="Barrangou R."/>
            <person name="Klaenhammer T.R."/>
            <person name="Caufield P.W."/>
            <person name="Cui Y."/>
            <person name="Zhang H."/>
            <person name="O'Toole P.W."/>
        </authorList>
    </citation>
    <scope>NUCLEOTIDE SEQUENCE [LARGE SCALE GENOMIC DNA]</scope>
    <source>
        <strain evidence="1 2">DSM 24301</strain>
    </source>
</reference>
<proteinExistence type="predicted"/>
<accession>A0A0R2MY72</accession>
<comment type="caution">
    <text evidence="1">The sequence shown here is derived from an EMBL/GenBank/DDBJ whole genome shotgun (WGS) entry which is preliminary data.</text>
</comment>
<evidence type="ECO:0000313" key="1">
    <source>
        <dbReference type="EMBL" id="KRO17378.1"/>
    </source>
</evidence>
<evidence type="ECO:0000313" key="2">
    <source>
        <dbReference type="Proteomes" id="UP000050969"/>
    </source>
</evidence>
<name>A0A0R2MY72_9LACO</name>
<sequence>MHRWLKNNYTIRHSDSRKVDVGMPFIPEPMRIKRVVSAEEFAIRNQSDTGAPGDIGEDTAEQINAMREYYGVKETYTDDATKQEESVIMLAQGGMTQADIARRVHLRADRVIRILARAGIDATPYRYRDTFGTYYHDIRDVAIALHVSKSRVTMNSIPGVRLERGEWTAAQIAKIKGAKMY</sequence>
<dbReference type="Proteomes" id="UP000050969">
    <property type="component" value="Unassembled WGS sequence"/>
</dbReference>
<organism evidence="1 2">
    <name type="scientific">Lacticaseibacillus saniviri JCM 17471 = DSM 24301</name>
    <dbReference type="NCBI Taxonomy" id="1293598"/>
    <lineage>
        <taxon>Bacteria</taxon>
        <taxon>Bacillati</taxon>
        <taxon>Bacillota</taxon>
        <taxon>Bacilli</taxon>
        <taxon>Lactobacillales</taxon>
        <taxon>Lactobacillaceae</taxon>
        <taxon>Lacticaseibacillus</taxon>
    </lineage>
</organism>
<protein>
    <submittedName>
        <fullName evidence="1">Uncharacterized protein</fullName>
    </submittedName>
</protein>
<dbReference type="EMBL" id="JQCE01000017">
    <property type="protein sequence ID" value="KRO17378.1"/>
    <property type="molecule type" value="Genomic_DNA"/>
</dbReference>